<feature type="region of interest" description="Disordered" evidence="1">
    <location>
        <begin position="234"/>
        <end position="265"/>
    </location>
</feature>
<accession>A6WC43</accession>
<gene>
    <name evidence="2" type="ordered locus">Krad_2918</name>
</gene>
<evidence type="ECO:0000313" key="2">
    <source>
        <dbReference type="EMBL" id="ABS04382.1"/>
    </source>
</evidence>
<reference evidence="3" key="1">
    <citation type="journal article" date="2008" name="PLoS ONE">
        <title>Survival in nuclear waste, extreme resistance, and potential applications gleaned from the genome sequence of Kineococcus radiotolerans SRS30216.</title>
        <authorList>
            <person name="Bagwell C.E."/>
            <person name="Bhat S."/>
            <person name="Hawkins G.M."/>
            <person name="Smith B.W."/>
            <person name="Biswas T."/>
            <person name="Hoover T.R."/>
            <person name="Saunders E."/>
            <person name="Han C.S."/>
            <person name="Tsodikov O.V."/>
            <person name="Shimkets L.J."/>
        </authorList>
    </citation>
    <scope>NUCLEOTIDE SEQUENCE [LARGE SCALE GENOMIC DNA]</scope>
    <source>
        <strain evidence="3">ATCC BAA-149 / DSM 14245 / SRS30216</strain>
    </source>
</reference>
<dbReference type="InterPro" id="IPR036390">
    <property type="entry name" value="WH_DNA-bd_sf"/>
</dbReference>
<name>A6WC43_KINRD</name>
<dbReference type="AlphaFoldDB" id="A6WC43"/>
<evidence type="ECO:0000256" key="1">
    <source>
        <dbReference type="SAM" id="MobiDB-lite"/>
    </source>
</evidence>
<proteinExistence type="predicted"/>
<protein>
    <submittedName>
        <fullName evidence="2">Transcriptional regulator</fullName>
    </submittedName>
</protein>
<dbReference type="Gene3D" id="1.10.10.10">
    <property type="entry name" value="Winged helix-like DNA-binding domain superfamily/Winged helix DNA-binding domain"/>
    <property type="match status" value="1"/>
</dbReference>
<feature type="compositionally biased region" description="Low complexity" evidence="1">
    <location>
        <begin position="1"/>
        <end position="13"/>
    </location>
</feature>
<dbReference type="KEGG" id="kra:Krad_2918"/>
<dbReference type="InterPro" id="IPR036388">
    <property type="entry name" value="WH-like_DNA-bd_sf"/>
</dbReference>
<keyword evidence="3" id="KW-1185">Reference proteome</keyword>
<organism evidence="2 3">
    <name type="scientific">Kineococcus radiotolerans (strain ATCC BAA-149 / DSM 14245 / SRS30216)</name>
    <dbReference type="NCBI Taxonomy" id="266940"/>
    <lineage>
        <taxon>Bacteria</taxon>
        <taxon>Bacillati</taxon>
        <taxon>Actinomycetota</taxon>
        <taxon>Actinomycetes</taxon>
        <taxon>Kineosporiales</taxon>
        <taxon>Kineosporiaceae</taxon>
        <taxon>Kineococcus</taxon>
    </lineage>
</organism>
<dbReference type="HOGENOM" id="CLU_078469_0_0_11"/>
<dbReference type="Proteomes" id="UP000001116">
    <property type="component" value="Chromosome"/>
</dbReference>
<feature type="region of interest" description="Disordered" evidence="1">
    <location>
        <begin position="1"/>
        <end position="27"/>
    </location>
</feature>
<dbReference type="eggNOG" id="COG2345">
    <property type="taxonomic scope" value="Bacteria"/>
</dbReference>
<sequence length="265" mass="27987">MEMVRPPLVGGPTSSPPGGGADDARTRTRVRSAVAEFGPVHATRIAGLLGLTVAAVRRHLDAMVAEGVLELREPSPGQRRGRGRPAKEYVVGSAGHDALPAGYDDLALSALAYLAEVQGPAAVEDFAQRRFAALEQSLAGLQGSPAERVQALVAALAAQGYSASARPAGRGTAMEGLQLCQGHCPVQRVAEAFPQLCEAERRTFERVLGTRVQRLATLAHGDHVCTSFIPLDQLAPHHPDDQPHPHDRTVAPATGDHTPTEGRRL</sequence>
<evidence type="ECO:0000313" key="3">
    <source>
        <dbReference type="Proteomes" id="UP000001116"/>
    </source>
</evidence>
<dbReference type="EMBL" id="CP000750">
    <property type="protein sequence ID" value="ABS04382.1"/>
    <property type="molecule type" value="Genomic_DNA"/>
</dbReference>
<dbReference type="SUPFAM" id="SSF46785">
    <property type="entry name" value="Winged helix' DNA-binding domain"/>
    <property type="match status" value="1"/>
</dbReference>
<dbReference type="STRING" id="266940.Krad_2918"/>
<feature type="compositionally biased region" description="Basic and acidic residues" evidence="1">
    <location>
        <begin position="235"/>
        <end position="249"/>
    </location>
</feature>